<comment type="caution">
    <text evidence="3">The sequence shown here is derived from an EMBL/GenBank/DDBJ whole genome shotgun (WGS) entry which is preliminary data.</text>
</comment>
<dbReference type="Pfam" id="PF00085">
    <property type="entry name" value="Thioredoxin"/>
    <property type="match status" value="1"/>
</dbReference>
<keyword evidence="1" id="KW-0732">Signal</keyword>
<dbReference type="Proteomes" id="UP001166293">
    <property type="component" value="Unassembled WGS sequence"/>
</dbReference>
<feature type="signal peptide" evidence="1">
    <location>
        <begin position="1"/>
        <end position="22"/>
    </location>
</feature>
<feature type="domain" description="Thioredoxin" evidence="2">
    <location>
        <begin position="14"/>
        <end position="136"/>
    </location>
</feature>
<evidence type="ECO:0000313" key="3">
    <source>
        <dbReference type="EMBL" id="MBV2358850.1"/>
    </source>
</evidence>
<dbReference type="InterPro" id="IPR013766">
    <property type="entry name" value="Thioredoxin_domain"/>
</dbReference>
<name>A0ABS6N4A1_9RHOB</name>
<sequence>MDRRSFLIATGAVLALPRTSFAAALQYQPGMVGDRLKNGETVFLDFTATWCSTCQAQGRVINALKAANPAYEQAITFIDVDWDSYKGDALTKSLRIPRRSTLVVLKGDKELGRIIAQTSESAIKSLMDTALAAATG</sequence>
<proteinExistence type="predicted"/>
<protein>
    <submittedName>
        <fullName evidence="3">Thioredoxin family protein</fullName>
    </submittedName>
</protein>
<dbReference type="PROSITE" id="PS51352">
    <property type="entry name" value="THIOREDOXIN_2"/>
    <property type="match status" value="1"/>
</dbReference>
<accession>A0ABS6N4A1</accession>
<evidence type="ECO:0000259" key="2">
    <source>
        <dbReference type="PROSITE" id="PS51352"/>
    </source>
</evidence>
<organism evidence="3 4">
    <name type="scientific">Thalassococcus arenae</name>
    <dbReference type="NCBI Taxonomy" id="2851652"/>
    <lineage>
        <taxon>Bacteria</taxon>
        <taxon>Pseudomonadati</taxon>
        <taxon>Pseudomonadota</taxon>
        <taxon>Alphaproteobacteria</taxon>
        <taxon>Rhodobacterales</taxon>
        <taxon>Roseobacteraceae</taxon>
        <taxon>Thalassococcus</taxon>
    </lineage>
</organism>
<dbReference type="EMBL" id="JAHRWL010000001">
    <property type="protein sequence ID" value="MBV2358850.1"/>
    <property type="molecule type" value="Genomic_DNA"/>
</dbReference>
<evidence type="ECO:0000256" key="1">
    <source>
        <dbReference type="SAM" id="SignalP"/>
    </source>
</evidence>
<reference evidence="3" key="1">
    <citation type="submission" date="2021-06" db="EMBL/GenBank/DDBJ databases">
        <title>Thalassococcus sp. CAU 1522 isolated from sea sand, Republic of Korea.</title>
        <authorList>
            <person name="Kim W."/>
        </authorList>
    </citation>
    <scope>NUCLEOTIDE SEQUENCE</scope>
    <source>
        <strain evidence="3">CAU 1522</strain>
    </source>
</reference>
<feature type="chain" id="PRO_5046348085" evidence="1">
    <location>
        <begin position="23"/>
        <end position="136"/>
    </location>
</feature>
<dbReference type="RefSeq" id="WP_217776698.1">
    <property type="nucleotide sequence ID" value="NZ_JAHRWL010000001.1"/>
</dbReference>
<evidence type="ECO:0000313" key="4">
    <source>
        <dbReference type="Proteomes" id="UP001166293"/>
    </source>
</evidence>
<keyword evidence="4" id="KW-1185">Reference proteome</keyword>
<gene>
    <name evidence="3" type="ORF">KUH32_03610</name>
</gene>
<dbReference type="CDD" id="cd02947">
    <property type="entry name" value="TRX_family"/>
    <property type="match status" value="1"/>
</dbReference>